<keyword evidence="3" id="KW-0067">ATP-binding</keyword>
<dbReference type="SUPFAM" id="SSF55681">
    <property type="entry name" value="Class II aaRS and biotin synthetases"/>
    <property type="match status" value="1"/>
</dbReference>
<dbReference type="InterPro" id="IPR004364">
    <property type="entry name" value="Aa-tRNA-synt_II"/>
</dbReference>
<keyword evidence="1" id="KW-0436">Ligase</keyword>
<dbReference type="PROSITE" id="PS50862">
    <property type="entry name" value="AA_TRNA_LIGASE_II"/>
    <property type="match status" value="1"/>
</dbReference>
<dbReference type="OrthoDB" id="9801152at2"/>
<dbReference type="InterPro" id="IPR004525">
    <property type="entry name" value="EpmA"/>
</dbReference>
<dbReference type="GO" id="GO:0005829">
    <property type="term" value="C:cytosol"/>
    <property type="evidence" value="ECO:0007669"/>
    <property type="project" value="TreeGrafter"/>
</dbReference>
<dbReference type="NCBIfam" id="NF006828">
    <property type="entry name" value="PRK09350.1"/>
    <property type="match status" value="1"/>
</dbReference>
<evidence type="ECO:0000256" key="2">
    <source>
        <dbReference type="ARBA" id="ARBA00022741"/>
    </source>
</evidence>
<proteinExistence type="predicted"/>
<dbReference type="PANTHER" id="PTHR42918">
    <property type="entry name" value="LYSYL-TRNA SYNTHETASE"/>
    <property type="match status" value="1"/>
</dbReference>
<gene>
    <name evidence="5" type="ORF">ROR02_16290</name>
</gene>
<dbReference type="GO" id="GO:0000049">
    <property type="term" value="F:tRNA binding"/>
    <property type="evidence" value="ECO:0007669"/>
    <property type="project" value="TreeGrafter"/>
</dbReference>
<evidence type="ECO:0000256" key="3">
    <source>
        <dbReference type="ARBA" id="ARBA00022840"/>
    </source>
</evidence>
<dbReference type="PANTHER" id="PTHR42918:SF6">
    <property type="entry name" value="ELONGATION FACTOR P--(R)-BETA-LYSINE LIGASE"/>
    <property type="match status" value="1"/>
</dbReference>
<keyword evidence="2" id="KW-0547">Nucleotide-binding</keyword>
<dbReference type="AlphaFoldDB" id="A0A512H7U2"/>
<comment type="caution">
    <text evidence="5">The sequence shown here is derived from an EMBL/GenBank/DDBJ whole genome shotgun (WGS) entry which is preliminary data.</text>
</comment>
<evidence type="ECO:0000259" key="4">
    <source>
        <dbReference type="PROSITE" id="PS50862"/>
    </source>
</evidence>
<reference evidence="5 6" key="1">
    <citation type="submission" date="2019-07" db="EMBL/GenBank/DDBJ databases">
        <title>Whole genome shotgun sequence of Rhodospirillum oryzae NBRC 107573.</title>
        <authorList>
            <person name="Hosoyama A."/>
            <person name="Uohara A."/>
            <person name="Ohji S."/>
            <person name="Ichikawa N."/>
        </authorList>
    </citation>
    <scope>NUCLEOTIDE SEQUENCE [LARGE SCALE GENOMIC DNA]</scope>
    <source>
        <strain evidence="5 6">NBRC 107573</strain>
    </source>
</reference>
<dbReference type="GO" id="GO:0004824">
    <property type="term" value="F:lysine-tRNA ligase activity"/>
    <property type="evidence" value="ECO:0007669"/>
    <property type="project" value="InterPro"/>
</dbReference>
<evidence type="ECO:0000256" key="1">
    <source>
        <dbReference type="ARBA" id="ARBA00022598"/>
    </source>
</evidence>
<evidence type="ECO:0000313" key="5">
    <source>
        <dbReference type="EMBL" id="GEO81498.1"/>
    </source>
</evidence>
<feature type="domain" description="Aminoacyl-transfer RNA synthetases class-II family profile" evidence="4">
    <location>
        <begin position="26"/>
        <end position="356"/>
    </location>
</feature>
<dbReference type="Gene3D" id="3.30.930.10">
    <property type="entry name" value="Bira Bifunctional Protein, Domain 2"/>
    <property type="match status" value="1"/>
</dbReference>
<dbReference type="InterPro" id="IPR045864">
    <property type="entry name" value="aa-tRNA-synth_II/BPL/LPL"/>
</dbReference>
<dbReference type="Proteomes" id="UP000321567">
    <property type="component" value="Unassembled WGS sequence"/>
</dbReference>
<dbReference type="GO" id="GO:0006430">
    <property type="term" value="P:lysyl-tRNA aminoacylation"/>
    <property type="evidence" value="ECO:0007669"/>
    <property type="project" value="InterPro"/>
</dbReference>
<dbReference type="Pfam" id="PF00152">
    <property type="entry name" value="tRNA-synt_2"/>
    <property type="match status" value="1"/>
</dbReference>
<evidence type="ECO:0000313" key="6">
    <source>
        <dbReference type="Proteomes" id="UP000321567"/>
    </source>
</evidence>
<organism evidence="5 6">
    <name type="scientific">Pararhodospirillum oryzae</name>
    <dbReference type="NCBI Taxonomy" id="478448"/>
    <lineage>
        <taxon>Bacteria</taxon>
        <taxon>Pseudomonadati</taxon>
        <taxon>Pseudomonadota</taxon>
        <taxon>Alphaproteobacteria</taxon>
        <taxon>Rhodospirillales</taxon>
        <taxon>Rhodospirillaceae</taxon>
        <taxon>Pararhodospirillum</taxon>
    </lineage>
</organism>
<accession>A0A512H7U2</accession>
<dbReference type="InterPro" id="IPR006195">
    <property type="entry name" value="aa-tRNA-synth_II"/>
</dbReference>
<name>A0A512H7U2_9PROT</name>
<dbReference type="NCBIfam" id="TIGR00462">
    <property type="entry name" value="genX"/>
    <property type="match status" value="1"/>
</dbReference>
<protein>
    <submittedName>
        <fullName evidence="5">EF-P lysine aminoacylase GenX</fullName>
    </submittedName>
</protein>
<dbReference type="PRINTS" id="PR00982">
    <property type="entry name" value="TRNASYNTHLYS"/>
</dbReference>
<dbReference type="GO" id="GO:0005524">
    <property type="term" value="F:ATP binding"/>
    <property type="evidence" value="ECO:0007669"/>
    <property type="project" value="UniProtKB-KW"/>
</dbReference>
<sequence length="360" mass="39646">MVEVAPSLPWFHPEALAARRPFLAARARLLGTVRAFFAGRGSVEVETPALQVSPGLEPHLKAFATRLESPFGQGARTLFLHTSPEFAMKKLLAAGEPALFQLARVYRNGEVSPTHHPEFTMLEWYRAGQTFTALMDETEALVKACAVSLGITHLRWKDHVVDPFVPWERLSVSEALARHAGLDFPALLDEAVALSGDAREPDPRPLARAVEALGLACSPDDRFEDVFFRVLLDRVEPFLGAERPCFLHGYPVCMAALSRPDPLDPRFAQRFELYAGGLELANAFGELTDPVEQRARFEADMAIKEQLYGERYPLDEDLLAALHQGMPECCGAALGFDRLVMVCTGATSIDQVLWAPVAPA</sequence>
<dbReference type="InterPro" id="IPR018149">
    <property type="entry name" value="Lys-tRNA-synth_II_C"/>
</dbReference>
<dbReference type="RefSeq" id="WP_147163532.1">
    <property type="nucleotide sequence ID" value="NZ_BJZO01000038.1"/>
</dbReference>
<keyword evidence="6" id="KW-1185">Reference proteome</keyword>
<dbReference type="EMBL" id="BJZO01000038">
    <property type="protein sequence ID" value="GEO81498.1"/>
    <property type="molecule type" value="Genomic_DNA"/>
</dbReference>